<feature type="domain" description="Luciferase-like" evidence="2">
    <location>
        <begin position="33"/>
        <end position="322"/>
    </location>
</feature>
<gene>
    <name evidence="3" type="ORF">C8E89_12384</name>
</gene>
<dbReference type="NCBIfam" id="TIGR03841">
    <property type="entry name" value="F420_Rv3093c"/>
    <property type="match status" value="1"/>
</dbReference>
<protein>
    <submittedName>
        <fullName evidence="3">Putative F420-dependent oxidoreductase</fullName>
    </submittedName>
</protein>
<dbReference type="Proteomes" id="UP000247781">
    <property type="component" value="Unassembled WGS sequence"/>
</dbReference>
<evidence type="ECO:0000313" key="3">
    <source>
        <dbReference type="EMBL" id="PXX03282.1"/>
    </source>
</evidence>
<dbReference type="PANTHER" id="PTHR43244">
    <property type="match status" value="1"/>
</dbReference>
<evidence type="ECO:0000313" key="4">
    <source>
        <dbReference type="Proteomes" id="UP000247781"/>
    </source>
</evidence>
<dbReference type="InterPro" id="IPR022526">
    <property type="entry name" value="F420_Rv3093c"/>
</dbReference>
<dbReference type="GO" id="GO:0016705">
    <property type="term" value="F:oxidoreductase activity, acting on paired donors, with incorporation or reduction of molecular oxygen"/>
    <property type="evidence" value="ECO:0007669"/>
    <property type="project" value="InterPro"/>
</dbReference>
<sequence>MTTLQPSAPAHDTAKTHPRYRAAVTPPQFLGAGSTAQTLDWIRWAESIGFDDVWLPDAGRTDALTLSAVVLAGTQRIRVGIAVVPAYTRTPAVIAATLATLADLAPGRFVLGLGTSSEAMIEGWHGLKLDKPVTRMGETVTLLNSMLAGEKSAFTGETLRSNGYRQPPLTTPVPLYLAALGPRMIELAAATADGVILNLFPLAVTDALVGQIRQAAASAGRSPGDVEICSRFQVMVTDDLPAARNAFRYVFTAYYANPVYNRSLAAAGHGQQAAALLDAAASGDWKRARAALDDDVVDSIAVIGSRQHCQQRVRTYVEAGITTPILFCLSPDPDVQRATYEAFSPAEFTVQP</sequence>
<name>A0A318HH12_9MYCO</name>
<evidence type="ECO:0000259" key="2">
    <source>
        <dbReference type="Pfam" id="PF00296"/>
    </source>
</evidence>
<keyword evidence="4" id="KW-1185">Reference proteome</keyword>
<dbReference type="RefSeq" id="WP_181428404.1">
    <property type="nucleotide sequence ID" value="NZ_QJJU01000023.1"/>
</dbReference>
<dbReference type="EMBL" id="QJJU01000023">
    <property type="protein sequence ID" value="PXX03282.1"/>
    <property type="molecule type" value="Genomic_DNA"/>
</dbReference>
<dbReference type="AlphaFoldDB" id="A0A318HH12"/>
<dbReference type="Pfam" id="PF00296">
    <property type="entry name" value="Bac_luciferase"/>
    <property type="match status" value="1"/>
</dbReference>
<keyword evidence="1" id="KW-0560">Oxidoreductase</keyword>
<comment type="caution">
    <text evidence="3">The sequence shown here is derived from an EMBL/GenBank/DDBJ whole genome shotgun (WGS) entry which is preliminary data.</text>
</comment>
<dbReference type="PANTHER" id="PTHR43244:SF1">
    <property type="entry name" value="5,10-METHYLENETETRAHYDROMETHANOPTERIN REDUCTASE"/>
    <property type="match status" value="1"/>
</dbReference>
<reference evidence="4" key="1">
    <citation type="submission" date="2018-05" db="EMBL/GenBank/DDBJ databases">
        <authorList>
            <person name="Deangelis K."/>
            <person name="Huntemann M."/>
            <person name="Clum A."/>
            <person name="Pillay M."/>
            <person name="Palaniappan K."/>
            <person name="Varghese N."/>
            <person name="Mikhailova N."/>
            <person name="Stamatis D."/>
            <person name="Reddy T."/>
            <person name="Daum C."/>
            <person name="Shapiro N."/>
            <person name="Ivanova N."/>
            <person name="Kyrpides N."/>
            <person name="Woyke T."/>
        </authorList>
    </citation>
    <scope>NUCLEOTIDE SEQUENCE [LARGE SCALE GENOMIC DNA]</scope>
    <source>
        <strain evidence="4">GAS496</strain>
    </source>
</reference>
<organism evidence="3 4">
    <name type="scientific">Mycolicibacterium moriokaense</name>
    <dbReference type="NCBI Taxonomy" id="39691"/>
    <lineage>
        <taxon>Bacteria</taxon>
        <taxon>Bacillati</taxon>
        <taxon>Actinomycetota</taxon>
        <taxon>Actinomycetes</taxon>
        <taxon>Mycobacteriales</taxon>
        <taxon>Mycobacteriaceae</taxon>
        <taxon>Mycolicibacterium</taxon>
    </lineage>
</organism>
<dbReference type="InterPro" id="IPR011251">
    <property type="entry name" value="Luciferase-like_dom"/>
</dbReference>
<accession>A0A318HH12</accession>
<dbReference type="InterPro" id="IPR036661">
    <property type="entry name" value="Luciferase-like_sf"/>
</dbReference>
<dbReference type="InterPro" id="IPR050564">
    <property type="entry name" value="F420-G6PD/mer"/>
</dbReference>
<evidence type="ECO:0000256" key="1">
    <source>
        <dbReference type="ARBA" id="ARBA00023002"/>
    </source>
</evidence>
<dbReference type="Gene3D" id="3.20.20.30">
    <property type="entry name" value="Luciferase-like domain"/>
    <property type="match status" value="1"/>
</dbReference>
<dbReference type="CDD" id="cd01097">
    <property type="entry name" value="Tetrahydromethanopterin_reductase"/>
    <property type="match status" value="1"/>
</dbReference>
<reference evidence="3 4" key="2">
    <citation type="submission" date="2018-06" db="EMBL/GenBank/DDBJ databases">
        <title>Sequencing of bacterial isolates from soil warming experiment in Harvard Forest, Massachusetts, USA.</title>
        <authorList>
            <person name="Deangelis K.PhD."/>
        </authorList>
    </citation>
    <scope>NUCLEOTIDE SEQUENCE [LARGE SCALE GENOMIC DNA]</scope>
    <source>
        <strain evidence="3 4">GAS496</strain>
    </source>
</reference>
<dbReference type="SUPFAM" id="SSF51679">
    <property type="entry name" value="Bacterial luciferase-like"/>
    <property type="match status" value="1"/>
</dbReference>
<proteinExistence type="predicted"/>